<feature type="region of interest" description="Disordered" evidence="1">
    <location>
        <begin position="135"/>
        <end position="167"/>
    </location>
</feature>
<feature type="signal peptide" evidence="2">
    <location>
        <begin position="1"/>
        <end position="30"/>
    </location>
</feature>
<reference evidence="3" key="1">
    <citation type="submission" date="2020-05" db="UniProtKB">
        <authorList>
            <consortium name="EnsemblMetazoa"/>
        </authorList>
    </citation>
    <scope>IDENTIFICATION</scope>
    <source>
        <strain evidence="3">BB02</strain>
    </source>
</reference>
<protein>
    <submittedName>
        <fullName evidence="6">Cerebral peptide 1-like</fullName>
    </submittedName>
</protein>
<dbReference type="RefSeq" id="XP_055900983.1">
    <property type="nucleotide sequence ID" value="XM_056045008.1"/>
</dbReference>
<name>A0A2C9JQW0_BIOGL</name>
<evidence type="ECO:0000313" key="6">
    <source>
        <dbReference type="RefSeq" id="XP_055900983.1"/>
    </source>
</evidence>
<dbReference type="VEuPathDB" id="VectorBase:BGLB006564"/>
<feature type="compositionally biased region" description="Polar residues" evidence="1">
    <location>
        <begin position="36"/>
        <end position="50"/>
    </location>
</feature>
<evidence type="ECO:0000313" key="5">
    <source>
        <dbReference type="Proteomes" id="UP001165740"/>
    </source>
</evidence>
<keyword evidence="5" id="KW-1185">Reference proteome</keyword>
<dbReference type="KEGG" id="bgt:106064253"/>
<keyword evidence="2" id="KW-0732">Signal</keyword>
<proteinExistence type="predicted"/>
<organism evidence="3 4">
    <name type="scientific">Biomphalaria glabrata</name>
    <name type="common">Bloodfluke planorb</name>
    <name type="synonym">Freshwater snail</name>
    <dbReference type="NCBI Taxonomy" id="6526"/>
    <lineage>
        <taxon>Eukaryota</taxon>
        <taxon>Metazoa</taxon>
        <taxon>Spiralia</taxon>
        <taxon>Lophotrochozoa</taxon>
        <taxon>Mollusca</taxon>
        <taxon>Gastropoda</taxon>
        <taxon>Heterobranchia</taxon>
        <taxon>Euthyneura</taxon>
        <taxon>Panpulmonata</taxon>
        <taxon>Hygrophila</taxon>
        <taxon>Lymnaeoidea</taxon>
        <taxon>Planorbidae</taxon>
        <taxon>Biomphalaria</taxon>
    </lineage>
</organism>
<dbReference type="EnsemblMetazoa" id="BGLB006564-RB">
    <property type="protein sequence ID" value="BGLB006564-PB"/>
    <property type="gene ID" value="BGLB006564"/>
</dbReference>
<dbReference type="AlphaFoldDB" id="A0A2C9JQW0"/>
<evidence type="ECO:0000313" key="4">
    <source>
        <dbReference type="Proteomes" id="UP000076420"/>
    </source>
</evidence>
<dbReference type="Proteomes" id="UP000076420">
    <property type="component" value="Unassembled WGS sequence"/>
</dbReference>
<dbReference type="VEuPathDB" id="VectorBase:BGLAX_036521"/>
<gene>
    <name evidence="3" type="primary">106064253</name>
    <name evidence="6" type="synonym">LOC106064253</name>
</gene>
<dbReference type="OrthoDB" id="6063019at2759"/>
<evidence type="ECO:0000256" key="2">
    <source>
        <dbReference type="SAM" id="SignalP"/>
    </source>
</evidence>
<feature type="region of interest" description="Disordered" evidence="1">
    <location>
        <begin position="36"/>
        <end position="61"/>
    </location>
</feature>
<dbReference type="Proteomes" id="UP001165740">
    <property type="component" value="Chromosome 1"/>
</dbReference>
<feature type="chain" id="PRO_5044573182" evidence="2">
    <location>
        <begin position="31"/>
        <end position="213"/>
    </location>
</feature>
<accession>A0A2C9JQW0</accession>
<evidence type="ECO:0000313" key="3">
    <source>
        <dbReference type="EnsemblMetazoa" id="BGLB006564-PB"/>
    </source>
</evidence>
<dbReference type="OMA" id="HKRAPGW"/>
<sequence>MRAHSVSFSSVLLAQIVLLAASLLVELVNSAESSIDTAAQTSSSSESVHTPASRYKRAPGWGKRNGFSEELLEDNENTQELMARLAEYKRAPGWGKRTSSLDIENALSADKKAPGWGKRNAESAFEDDAVDLDKRAPGWGKRAPGWGKRAPGWGKRAPGWGKRAPGWGKRSVDDYCQTLDQIMDEYIHKALEVKGKKMAECGSTDETNEPLRK</sequence>
<evidence type="ECO:0000256" key="1">
    <source>
        <dbReference type="SAM" id="MobiDB-lite"/>
    </source>
</evidence>
<reference evidence="6" key="2">
    <citation type="submission" date="2025-04" db="UniProtKB">
        <authorList>
            <consortium name="RefSeq"/>
        </authorList>
    </citation>
    <scope>IDENTIFICATION</scope>
</reference>
<dbReference type="STRING" id="6526.A0A2C9JQW0"/>